<dbReference type="RefSeq" id="WP_377930090.1">
    <property type="nucleotide sequence ID" value="NZ_JBHUEM010000051.1"/>
</dbReference>
<evidence type="ECO:0000313" key="2">
    <source>
        <dbReference type="EMBL" id="MFD1738867.1"/>
    </source>
</evidence>
<feature type="transmembrane region" description="Helical" evidence="1">
    <location>
        <begin position="126"/>
        <end position="147"/>
    </location>
</feature>
<dbReference type="EMBL" id="JBHUEM010000051">
    <property type="protein sequence ID" value="MFD1738867.1"/>
    <property type="molecule type" value="Genomic_DNA"/>
</dbReference>
<keyword evidence="1" id="KW-0812">Transmembrane</keyword>
<feature type="transmembrane region" description="Helical" evidence="1">
    <location>
        <begin position="34"/>
        <end position="52"/>
    </location>
</feature>
<feature type="transmembrane region" description="Helical" evidence="1">
    <location>
        <begin position="96"/>
        <end position="114"/>
    </location>
</feature>
<organism evidence="2 3">
    <name type="scientific">Bacillus salitolerans</name>
    <dbReference type="NCBI Taxonomy" id="1437434"/>
    <lineage>
        <taxon>Bacteria</taxon>
        <taxon>Bacillati</taxon>
        <taxon>Bacillota</taxon>
        <taxon>Bacilli</taxon>
        <taxon>Bacillales</taxon>
        <taxon>Bacillaceae</taxon>
        <taxon>Bacillus</taxon>
    </lineage>
</organism>
<feature type="transmembrane region" description="Helical" evidence="1">
    <location>
        <begin position="64"/>
        <end position="84"/>
    </location>
</feature>
<reference evidence="3" key="1">
    <citation type="journal article" date="2019" name="Int. J. Syst. Evol. Microbiol.">
        <title>The Global Catalogue of Microorganisms (GCM) 10K type strain sequencing project: providing services to taxonomists for standard genome sequencing and annotation.</title>
        <authorList>
            <consortium name="The Broad Institute Genomics Platform"/>
            <consortium name="The Broad Institute Genome Sequencing Center for Infectious Disease"/>
            <person name="Wu L."/>
            <person name="Ma J."/>
        </authorList>
    </citation>
    <scope>NUCLEOTIDE SEQUENCE [LARGE SCALE GENOMIC DNA]</scope>
    <source>
        <strain evidence="3">CCUG 49339</strain>
    </source>
</reference>
<protein>
    <submittedName>
        <fullName evidence="2">CBO0543 family protein</fullName>
    </submittedName>
</protein>
<sequence>MRELKILRTLTFLGLIFLPIFFKKQPRKEWMLVFLLKAVYSIFFDSFVVKYGQVSYPVRLLPKIFKVNLAFDMVLFPIACVIYNQITYGTKNILNIMLKAFYISVPIIVIEIWIEKNTKLLKYKGNWSWFISFYTLTFSFWIVRLTIGLIRIFDKPKKEVDLKSGAIN</sequence>
<comment type="caution">
    <text evidence="2">The sequence shown here is derived from an EMBL/GenBank/DDBJ whole genome shotgun (WGS) entry which is preliminary data.</text>
</comment>
<dbReference type="Proteomes" id="UP001597214">
    <property type="component" value="Unassembled WGS sequence"/>
</dbReference>
<evidence type="ECO:0000313" key="3">
    <source>
        <dbReference type="Proteomes" id="UP001597214"/>
    </source>
</evidence>
<keyword evidence="1" id="KW-0472">Membrane</keyword>
<accession>A0ABW4LWS7</accession>
<keyword evidence="1" id="KW-1133">Transmembrane helix</keyword>
<dbReference type="InterPro" id="IPR048147">
    <property type="entry name" value="CBO0543-like"/>
</dbReference>
<dbReference type="NCBIfam" id="NF041644">
    <property type="entry name" value="CBO0543_fam"/>
    <property type="match status" value="1"/>
</dbReference>
<name>A0ABW4LWS7_9BACI</name>
<proteinExistence type="predicted"/>
<gene>
    <name evidence="2" type="ORF">ACFSCX_20345</name>
</gene>
<keyword evidence="3" id="KW-1185">Reference proteome</keyword>
<evidence type="ECO:0000256" key="1">
    <source>
        <dbReference type="SAM" id="Phobius"/>
    </source>
</evidence>